<evidence type="ECO:0000313" key="1">
    <source>
        <dbReference type="EMBL" id="ABE52010.1"/>
    </source>
</evidence>
<dbReference type="KEGG" id="mbu:Mbur_1080"/>
<dbReference type="Proteomes" id="UP000001979">
    <property type="component" value="Chromosome"/>
</dbReference>
<organism evidence="1 2">
    <name type="scientific">Methanococcoides burtonii (strain DSM 6242 / NBRC 107633 / OCM 468 / ACE-M)</name>
    <dbReference type="NCBI Taxonomy" id="259564"/>
    <lineage>
        <taxon>Archaea</taxon>
        <taxon>Methanobacteriati</taxon>
        <taxon>Methanobacteriota</taxon>
        <taxon>Stenosarchaea group</taxon>
        <taxon>Methanomicrobia</taxon>
        <taxon>Methanosarcinales</taxon>
        <taxon>Methanosarcinaceae</taxon>
        <taxon>Methanococcoides</taxon>
    </lineage>
</organism>
<dbReference type="EMBL" id="CP000300">
    <property type="protein sequence ID" value="ABE52010.1"/>
    <property type="molecule type" value="Genomic_DNA"/>
</dbReference>
<sequence length="124" mass="13863">MLTAAILFMPFIVSGPASHFFVVQNHDVNDHSVVIDVLGSRNISIITETYELGPKSNIFRKRPLGLKLPLSKGEFVFNVNVDNKTMRTYNVEVPHPHTMVSIGLYYEDYTGNVTPITVEVVAVE</sequence>
<keyword evidence="2" id="KW-1185">Reference proteome</keyword>
<dbReference type="HOGENOM" id="CLU_134206_0_0_2"/>
<protein>
    <submittedName>
        <fullName evidence="1">Uncharacterized protein</fullName>
    </submittedName>
</protein>
<name>Q12X16_METBU</name>
<evidence type="ECO:0000313" key="2">
    <source>
        <dbReference type="Proteomes" id="UP000001979"/>
    </source>
</evidence>
<accession>Q12X16</accession>
<reference evidence="2" key="1">
    <citation type="journal article" date="2009" name="ISME J.">
        <title>The genome sequence of the psychrophilic archaeon, Methanococcoides burtonii: the role of genome evolution in cold adaptation.</title>
        <authorList>
            <person name="Allen M.A."/>
            <person name="Lauro F.M."/>
            <person name="Williams T.J."/>
            <person name="Burg D."/>
            <person name="Siddiqui K.S."/>
            <person name="De Francisci D."/>
            <person name="Chong K.W."/>
            <person name="Pilak O."/>
            <person name="Chew H.H."/>
            <person name="De Maere M.Z."/>
            <person name="Ting L."/>
            <person name="Katrib M."/>
            <person name="Ng C."/>
            <person name="Sowers K.R."/>
            <person name="Galperin M.Y."/>
            <person name="Anderson I.J."/>
            <person name="Ivanova N."/>
            <person name="Dalin E."/>
            <person name="Martinez M."/>
            <person name="Lapidus A."/>
            <person name="Hauser L."/>
            <person name="Land M."/>
            <person name="Thomas T."/>
            <person name="Cavicchioli R."/>
        </authorList>
    </citation>
    <scope>NUCLEOTIDE SEQUENCE [LARGE SCALE GENOMIC DNA]</scope>
    <source>
        <strain evidence="2">DSM 6242 / NBRC 107633 / OCM 468 / ACE-M</strain>
    </source>
</reference>
<gene>
    <name evidence="1" type="ordered locus">Mbur_1080</name>
</gene>
<proteinExistence type="predicted"/>
<dbReference type="AlphaFoldDB" id="Q12X16"/>